<dbReference type="AlphaFoldDB" id="A0A7W5ADG4"/>
<dbReference type="PRINTS" id="PR00344">
    <property type="entry name" value="BCTRLSENSOR"/>
</dbReference>
<dbReference type="EC" id="2.7.13.3" evidence="3"/>
<dbReference type="InterPro" id="IPR003018">
    <property type="entry name" value="GAF"/>
</dbReference>
<dbReference type="InterPro" id="IPR003594">
    <property type="entry name" value="HATPase_dom"/>
</dbReference>
<dbReference type="Pfam" id="PF13185">
    <property type="entry name" value="GAF_2"/>
    <property type="match status" value="1"/>
</dbReference>
<evidence type="ECO:0000256" key="2">
    <source>
        <dbReference type="ARBA" id="ARBA00004236"/>
    </source>
</evidence>
<dbReference type="InterPro" id="IPR036890">
    <property type="entry name" value="HATPase_C_sf"/>
</dbReference>
<protein>
    <recommendedName>
        <fullName evidence="3">histidine kinase</fullName>
        <ecNumber evidence="3">2.7.13.3</ecNumber>
    </recommendedName>
</protein>
<dbReference type="SUPFAM" id="SSF55785">
    <property type="entry name" value="PYP-like sensor domain (PAS domain)"/>
    <property type="match status" value="1"/>
</dbReference>
<dbReference type="SMART" id="SM00065">
    <property type="entry name" value="GAF"/>
    <property type="match status" value="2"/>
</dbReference>
<dbReference type="InterPro" id="IPR004358">
    <property type="entry name" value="Sig_transdc_His_kin-like_C"/>
</dbReference>
<dbReference type="Gene3D" id="3.30.565.10">
    <property type="entry name" value="Histidine kinase-like ATPase, C-terminal domain"/>
    <property type="match status" value="1"/>
</dbReference>
<dbReference type="CDD" id="cd00082">
    <property type="entry name" value="HisKA"/>
    <property type="match status" value="1"/>
</dbReference>
<keyword evidence="7" id="KW-0902">Two-component regulatory system</keyword>
<sequence length="794" mass="85307">MNAEDGSNAPSMIRAASYSQVVGRGTRNGGAAMVGMPMLDRAVLDAPTRLHAVSQARETFAGRPVGFDAIARMTARLTHAPIGMISLLGNTEEELIGQCGVPEWFAPDRHGARRHALCAYVVCGNDVLAVEELLAGEVASDDPLRNNPLLVDGGIRAFAGAPLRDGAGRPLGAVSVADTVARAWDPGELAVLSEVAEMLRFEPDGEAARATLIEEPPPSGPTGQAWPSSMQAGFEGDRQFFAALLDSLQVGVVVADSTGRPVLVNKMSRERNKVPAGLSPEEAIALICRRLYHPDGTPFERHEMAYVRALVDETVQRAESISHGPGFLDQHVVAYGKALRTDEGKVLGTVTTVLDVTDRWRADRFRECNLRIATMLNHADTVEEAGPELVNALGEALDWPCVALWLANPAERVLDLVAHHVDPGIALAAPIPARMGRGASVTGECWRSGTLLWVPQYAESRYVRGPGAREFSPAGEGPRLYTAVAVPIRDEDCVVGVLTCFADTVENDRPLLTGLLEDIAEQVGYFLARRRSMELAMQLVRARDDFIALVGHELRTPLTSITTCSDLLLEDEELSGDARELVEIVSRNVGSVHAIIDDLLDLAALESGHLRPHLLPIDLVAVVSDAIAELGDQGGTRLHTGLPSTVMLAGDARRLRQVVDNLLSNAVKYSPDGGDIHVELVAGEDFAELAVTDSGIGILPDDRDRLFDRFYRGDNARHNIPGSGLGLTLVRAIVQAHCGTVALDPTKKDGTRILVRLPLHAAATTPADGQPGVALRYPLRGVFRPLEPNRHVPE</sequence>
<dbReference type="SUPFAM" id="SSF55781">
    <property type="entry name" value="GAF domain-like"/>
    <property type="match status" value="2"/>
</dbReference>
<evidence type="ECO:0000313" key="9">
    <source>
        <dbReference type="EMBL" id="MBB3094303.1"/>
    </source>
</evidence>
<dbReference type="FunFam" id="3.30.565.10:FF:000006">
    <property type="entry name" value="Sensor histidine kinase WalK"/>
    <property type="match status" value="1"/>
</dbReference>
<proteinExistence type="predicted"/>
<dbReference type="SUPFAM" id="SSF47384">
    <property type="entry name" value="Homodimeric domain of signal transducing histidine kinase"/>
    <property type="match status" value="1"/>
</dbReference>
<evidence type="ECO:0000256" key="5">
    <source>
        <dbReference type="ARBA" id="ARBA00022679"/>
    </source>
</evidence>
<evidence type="ECO:0000256" key="6">
    <source>
        <dbReference type="ARBA" id="ARBA00022777"/>
    </source>
</evidence>
<evidence type="ECO:0000256" key="4">
    <source>
        <dbReference type="ARBA" id="ARBA00022553"/>
    </source>
</evidence>
<comment type="subcellular location">
    <subcellularLocation>
        <location evidence="2">Cell membrane</location>
    </subcellularLocation>
</comment>
<dbReference type="InterPro" id="IPR035965">
    <property type="entry name" value="PAS-like_dom_sf"/>
</dbReference>
<dbReference type="PROSITE" id="PS50109">
    <property type="entry name" value="HIS_KIN"/>
    <property type="match status" value="1"/>
</dbReference>
<evidence type="ECO:0000256" key="1">
    <source>
        <dbReference type="ARBA" id="ARBA00000085"/>
    </source>
</evidence>
<evidence type="ECO:0000313" key="10">
    <source>
        <dbReference type="Proteomes" id="UP000590749"/>
    </source>
</evidence>
<dbReference type="GO" id="GO:0000155">
    <property type="term" value="F:phosphorelay sensor kinase activity"/>
    <property type="evidence" value="ECO:0007669"/>
    <property type="project" value="InterPro"/>
</dbReference>
<dbReference type="InterPro" id="IPR029016">
    <property type="entry name" value="GAF-like_dom_sf"/>
</dbReference>
<dbReference type="SUPFAM" id="SSF55874">
    <property type="entry name" value="ATPase domain of HSP90 chaperone/DNA topoisomerase II/histidine kinase"/>
    <property type="match status" value="1"/>
</dbReference>
<keyword evidence="10" id="KW-1185">Reference proteome</keyword>
<dbReference type="Gene3D" id="3.30.450.40">
    <property type="match status" value="2"/>
</dbReference>
<dbReference type="InterPro" id="IPR005467">
    <property type="entry name" value="His_kinase_dom"/>
</dbReference>
<dbReference type="Gene3D" id="1.10.287.130">
    <property type="match status" value="1"/>
</dbReference>
<gene>
    <name evidence="9" type="ORF">FHR83_001955</name>
</gene>
<dbReference type="Proteomes" id="UP000590749">
    <property type="component" value="Unassembled WGS sequence"/>
</dbReference>
<evidence type="ECO:0000256" key="3">
    <source>
        <dbReference type="ARBA" id="ARBA00012438"/>
    </source>
</evidence>
<organism evidence="9 10">
    <name type="scientific">Actinoplanes campanulatus</name>
    <dbReference type="NCBI Taxonomy" id="113559"/>
    <lineage>
        <taxon>Bacteria</taxon>
        <taxon>Bacillati</taxon>
        <taxon>Actinomycetota</taxon>
        <taxon>Actinomycetes</taxon>
        <taxon>Micromonosporales</taxon>
        <taxon>Micromonosporaceae</taxon>
        <taxon>Actinoplanes</taxon>
    </lineage>
</organism>
<comment type="caution">
    <text evidence="9">The sequence shown here is derived from an EMBL/GenBank/DDBJ whole genome shotgun (WGS) entry which is preliminary data.</text>
</comment>
<dbReference type="InterPro" id="IPR013656">
    <property type="entry name" value="PAS_4"/>
</dbReference>
<dbReference type="InterPro" id="IPR036097">
    <property type="entry name" value="HisK_dim/P_sf"/>
</dbReference>
<dbReference type="RefSeq" id="WP_183218598.1">
    <property type="nucleotide sequence ID" value="NZ_BMPW01000008.1"/>
</dbReference>
<comment type="catalytic activity">
    <reaction evidence="1">
        <text>ATP + protein L-histidine = ADP + protein N-phospho-L-histidine.</text>
        <dbReference type="EC" id="2.7.13.3"/>
    </reaction>
</comment>
<dbReference type="Pfam" id="PF02518">
    <property type="entry name" value="HATPase_c"/>
    <property type="match status" value="1"/>
</dbReference>
<dbReference type="Pfam" id="PF08448">
    <property type="entry name" value="PAS_4"/>
    <property type="match status" value="1"/>
</dbReference>
<dbReference type="Pfam" id="PF00512">
    <property type="entry name" value="HisKA"/>
    <property type="match status" value="1"/>
</dbReference>
<dbReference type="Gene3D" id="3.30.450.20">
    <property type="entry name" value="PAS domain"/>
    <property type="match status" value="1"/>
</dbReference>
<dbReference type="EMBL" id="JACHXF010000003">
    <property type="protein sequence ID" value="MBB3094303.1"/>
    <property type="molecule type" value="Genomic_DNA"/>
</dbReference>
<evidence type="ECO:0000256" key="7">
    <source>
        <dbReference type="ARBA" id="ARBA00023012"/>
    </source>
</evidence>
<dbReference type="Pfam" id="PF01590">
    <property type="entry name" value="GAF"/>
    <property type="match status" value="1"/>
</dbReference>
<dbReference type="SMART" id="SM00388">
    <property type="entry name" value="HisKA"/>
    <property type="match status" value="1"/>
</dbReference>
<keyword evidence="5" id="KW-0808">Transferase</keyword>
<feature type="domain" description="Histidine kinase" evidence="8">
    <location>
        <begin position="549"/>
        <end position="761"/>
    </location>
</feature>
<reference evidence="9 10" key="1">
    <citation type="submission" date="2020-08" db="EMBL/GenBank/DDBJ databases">
        <title>Genomic Encyclopedia of Type Strains, Phase III (KMG-III): the genomes of soil and plant-associated and newly described type strains.</title>
        <authorList>
            <person name="Whitman W."/>
        </authorList>
    </citation>
    <scope>NUCLEOTIDE SEQUENCE [LARGE SCALE GENOMIC DNA]</scope>
    <source>
        <strain evidence="9 10">CECT 3287</strain>
    </source>
</reference>
<evidence type="ECO:0000259" key="8">
    <source>
        <dbReference type="PROSITE" id="PS50109"/>
    </source>
</evidence>
<dbReference type="SMART" id="SM00387">
    <property type="entry name" value="HATPase_c"/>
    <property type="match status" value="1"/>
</dbReference>
<dbReference type="GO" id="GO:0005886">
    <property type="term" value="C:plasma membrane"/>
    <property type="evidence" value="ECO:0007669"/>
    <property type="project" value="UniProtKB-SubCell"/>
</dbReference>
<dbReference type="InterPro" id="IPR050736">
    <property type="entry name" value="Sensor_HK_Regulatory"/>
</dbReference>
<keyword evidence="4" id="KW-0597">Phosphoprotein</keyword>
<dbReference type="InterPro" id="IPR003661">
    <property type="entry name" value="HisK_dim/P_dom"/>
</dbReference>
<keyword evidence="6 9" id="KW-0418">Kinase</keyword>
<dbReference type="PANTHER" id="PTHR43711">
    <property type="entry name" value="TWO-COMPONENT HISTIDINE KINASE"/>
    <property type="match status" value="1"/>
</dbReference>
<accession>A0A7W5ADG4</accession>
<dbReference type="PANTHER" id="PTHR43711:SF1">
    <property type="entry name" value="HISTIDINE KINASE 1"/>
    <property type="match status" value="1"/>
</dbReference>
<name>A0A7W5ADG4_9ACTN</name>